<organism evidence="2 3">
    <name type="scientific">Spodoptera littoralis</name>
    <name type="common">Egyptian cotton leafworm</name>
    <dbReference type="NCBI Taxonomy" id="7109"/>
    <lineage>
        <taxon>Eukaryota</taxon>
        <taxon>Metazoa</taxon>
        <taxon>Ecdysozoa</taxon>
        <taxon>Arthropoda</taxon>
        <taxon>Hexapoda</taxon>
        <taxon>Insecta</taxon>
        <taxon>Pterygota</taxon>
        <taxon>Neoptera</taxon>
        <taxon>Endopterygota</taxon>
        <taxon>Lepidoptera</taxon>
        <taxon>Glossata</taxon>
        <taxon>Ditrysia</taxon>
        <taxon>Noctuoidea</taxon>
        <taxon>Noctuidae</taxon>
        <taxon>Amphipyrinae</taxon>
        <taxon>Spodoptera</taxon>
    </lineage>
</organism>
<evidence type="ECO:0000313" key="3">
    <source>
        <dbReference type="Proteomes" id="UP001153321"/>
    </source>
</evidence>
<reference evidence="2" key="1">
    <citation type="submission" date="2022-02" db="EMBL/GenBank/DDBJ databases">
        <authorList>
            <person name="King R."/>
        </authorList>
    </citation>
    <scope>NUCLEOTIDE SEQUENCE</scope>
</reference>
<sequence>MAKIILMAVVIHTIVMKQIDSSGFSNVNRVEACVNVVDTSYSRVVNVFRVHVILNRWWSRNPRQYGVKRSNSIDEYSITFCAAVRPHVVERDPIFNRTTYKSHIDNFLARYIKVSHNIFKIEVLMKKQMELFELV</sequence>
<evidence type="ECO:0000256" key="1">
    <source>
        <dbReference type="SAM" id="SignalP"/>
    </source>
</evidence>
<dbReference type="Proteomes" id="UP001153321">
    <property type="component" value="Chromosome 7"/>
</dbReference>
<keyword evidence="1" id="KW-0732">Signal</keyword>
<name>A0A9P0IEW1_SPOLI</name>
<feature type="signal peptide" evidence="1">
    <location>
        <begin position="1"/>
        <end position="21"/>
    </location>
</feature>
<protein>
    <submittedName>
        <fullName evidence="2">Uncharacterized protein</fullName>
    </submittedName>
</protein>
<feature type="chain" id="PRO_5040490019" evidence="1">
    <location>
        <begin position="22"/>
        <end position="135"/>
    </location>
</feature>
<dbReference type="AlphaFoldDB" id="A0A9P0IEW1"/>
<evidence type="ECO:0000313" key="2">
    <source>
        <dbReference type="EMBL" id="CAH1645853.1"/>
    </source>
</evidence>
<keyword evidence="3" id="KW-1185">Reference proteome</keyword>
<accession>A0A9P0IEW1</accession>
<proteinExistence type="predicted"/>
<gene>
    <name evidence="2" type="ORF">SPLIT_LOCUS11205</name>
</gene>
<dbReference type="EMBL" id="LR824538">
    <property type="protein sequence ID" value="CAH1645853.1"/>
    <property type="molecule type" value="Genomic_DNA"/>
</dbReference>